<evidence type="ECO:0000256" key="1">
    <source>
        <dbReference type="ARBA" id="ARBA00022723"/>
    </source>
</evidence>
<accession>D3B890</accession>
<dbReference type="Gene3D" id="6.10.140.2220">
    <property type="match status" value="1"/>
</dbReference>
<dbReference type="EMBL" id="ADBJ01000020">
    <property type="protein sequence ID" value="EFA82258.1"/>
    <property type="molecule type" value="Genomic_DNA"/>
</dbReference>
<evidence type="ECO:0000256" key="4">
    <source>
        <dbReference type="PROSITE-ProRule" id="PRU00134"/>
    </source>
</evidence>
<dbReference type="RefSeq" id="XP_020434375.1">
    <property type="nucleotide sequence ID" value="XM_020575580.1"/>
</dbReference>
<evidence type="ECO:0000259" key="6">
    <source>
        <dbReference type="PROSITE" id="PS50865"/>
    </source>
</evidence>
<dbReference type="SUPFAM" id="SSF144232">
    <property type="entry name" value="HIT/MYND zinc finger-like"/>
    <property type="match status" value="1"/>
</dbReference>
<keyword evidence="1" id="KW-0479">Metal-binding</keyword>
<feature type="compositionally biased region" description="Low complexity" evidence="5">
    <location>
        <begin position="270"/>
        <end position="285"/>
    </location>
</feature>
<name>D3B890_HETP5</name>
<dbReference type="Proteomes" id="UP000001396">
    <property type="component" value="Unassembled WGS sequence"/>
</dbReference>
<proteinExistence type="predicted"/>
<dbReference type="OMA" id="KEWIWHH"/>
<dbReference type="GO" id="GO:0008270">
    <property type="term" value="F:zinc ion binding"/>
    <property type="evidence" value="ECO:0007669"/>
    <property type="project" value="UniProtKB-KW"/>
</dbReference>
<dbReference type="InterPro" id="IPR002893">
    <property type="entry name" value="Znf_MYND"/>
</dbReference>
<sequence length="322" mass="36210">MTLYNPQIENNTLPLSSTSHTIDKPKEWIWHHFELKVLETNDSLCFYDIRPLSSKEISNNDFNFNNNEQNDLIIKKPLIFINLIPTVNRMASVYTTKRGKTKKAKLGIRKDASNNAANKFTQRMKADISASKSAELPAWQLRQQEIALKLKGTEETGPKLALTSKCASPVCTSKNVLKLSLCGSCTSVSYCSRDCQVGHWPEHKELCKKIAAEKAESTNAILEQLIQIETKVKENKTNKIDKNSDEHKKRLEELGLVKKPIDTVKSYDISSTTTTTTSTTTTATSNISQKDSDLASHIDKSLFINDDIEDLPEISDDEDQDE</sequence>
<evidence type="ECO:0000313" key="7">
    <source>
        <dbReference type="EMBL" id="EFA82258.1"/>
    </source>
</evidence>
<comment type="caution">
    <text evidence="7">The sequence shown here is derived from an EMBL/GenBank/DDBJ whole genome shotgun (WGS) entry which is preliminary data.</text>
</comment>
<dbReference type="AlphaFoldDB" id="D3B890"/>
<reference evidence="7 8" key="1">
    <citation type="journal article" date="2011" name="Genome Res.">
        <title>Phylogeny-wide analysis of social amoeba genomes highlights ancient origins for complex intercellular communication.</title>
        <authorList>
            <person name="Heidel A.J."/>
            <person name="Lawal H.M."/>
            <person name="Felder M."/>
            <person name="Schilde C."/>
            <person name="Helps N.R."/>
            <person name="Tunggal B."/>
            <person name="Rivero F."/>
            <person name="John U."/>
            <person name="Schleicher M."/>
            <person name="Eichinger L."/>
            <person name="Platzer M."/>
            <person name="Noegel A.A."/>
            <person name="Schaap P."/>
            <person name="Gloeckner G."/>
        </authorList>
    </citation>
    <scope>NUCLEOTIDE SEQUENCE [LARGE SCALE GENOMIC DNA]</scope>
    <source>
        <strain evidence="8">ATCC 26659 / Pp 5 / PN500</strain>
    </source>
</reference>
<feature type="domain" description="MYND-type" evidence="6">
    <location>
        <begin position="168"/>
        <end position="207"/>
    </location>
</feature>
<feature type="region of interest" description="Disordered" evidence="5">
    <location>
        <begin position="270"/>
        <end position="291"/>
    </location>
</feature>
<evidence type="ECO:0000256" key="2">
    <source>
        <dbReference type="ARBA" id="ARBA00022771"/>
    </source>
</evidence>
<dbReference type="Pfam" id="PF01753">
    <property type="entry name" value="zf-MYND"/>
    <property type="match status" value="1"/>
</dbReference>
<keyword evidence="2 4" id="KW-0863">Zinc-finger</keyword>
<evidence type="ECO:0000256" key="3">
    <source>
        <dbReference type="ARBA" id="ARBA00022833"/>
    </source>
</evidence>
<dbReference type="PROSITE" id="PS50865">
    <property type="entry name" value="ZF_MYND_2"/>
    <property type="match status" value="1"/>
</dbReference>
<keyword evidence="3" id="KW-0862">Zinc</keyword>
<keyword evidence="8" id="KW-1185">Reference proteome</keyword>
<gene>
    <name evidence="7" type="ORF">PPL_04681</name>
</gene>
<dbReference type="GeneID" id="31360168"/>
<organism evidence="7 8">
    <name type="scientific">Heterostelium pallidum (strain ATCC 26659 / Pp 5 / PN500)</name>
    <name type="common">Cellular slime mold</name>
    <name type="synonym">Polysphondylium pallidum</name>
    <dbReference type="NCBI Taxonomy" id="670386"/>
    <lineage>
        <taxon>Eukaryota</taxon>
        <taxon>Amoebozoa</taxon>
        <taxon>Evosea</taxon>
        <taxon>Eumycetozoa</taxon>
        <taxon>Dictyostelia</taxon>
        <taxon>Acytosteliales</taxon>
        <taxon>Acytosteliaceae</taxon>
        <taxon>Heterostelium</taxon>
    </lineage>
</organism>
<dbReference type="InParanoid" id="D3B890"/>
<protein>
    <recommendedName>
        <fullName evidence="6">MYND-type domain-containing protein</fullName>
    </recommendedName>
</protein>
<evidence type="ECO:0000256" key="5">
    <source>
        <dbReference type="SAM" id="MobiDB-lite"/>
    </source>
</evidence>
<evidence type="ECO:0000313" key="8">
    <source>
        <dbReference type="Proteomes" id="UP000001396"/>
    </source>
</evidence>